<dbReference type="Gene3D" id="2.60.120.330">
    <property type="entry name" value="B-lactam Antibiotic, Isopenicillin N Synthase, Chain"/>
    <property type="match status" value="1"/>
</dbReference>
<dbReference type="InterPro" id="IPR026992">
    <property type="entry name" value="DIOX_N"/>
</dbReference>
<dbReference type="FunFam" id="2.60.120.330:FF:000018">
    <property type="entry name" value="2-oxoglutarate (2OG) and Fe(II)-dependent oxygenase superfamily protein"/>
    <property type="match status" value="1"/>
</dbReference>
<dbReference type="PROSITE" id="PS51471">
    <property type="entry name" value="FE2OG_OXY"/>
    <property type="match status" value="1"/>
</dbReference>
<dbReference type="Pfam" id="PF14226">
    <property type="entry name" value="DIOX_N"/>
    <property type="match status" value="1"/>
</dbReference>
<dbReference type="PANTHER" id="PTHR47991">
    <property type="entry name" value="OXOGLUTARATE/IRON-DEPENDENT DIOXYGENASE"/>
    <property type="match status" value="1"/>
</dbReference>
<organism evidence="6 7">
    <name type="scientific">Olea europaea subsp. europaea</name>
    <dbReference type="NCBI Taxonomy" id="158383"/>
    <lineage>
        <taxon>Eukaryota</taxon>
        <taxon>Viridiplantae</taxon>
        <taxon>Streptophyta</taxon>
        <taxon>Embryophyta</taxon>
        <taxon>Tracheophyta</taxon>
        <taxon>Spermatophyta</taxon>
        <taxon>Magnoliopsida</taxon>
        <taxon>eudicotyledons</taxon>
        <taxon>Gunneridae</taxon>
        <taxon>Pentapetalae</taxon>
        <taxon>asterids</taxon>
        <taxon>lamiids</taxon>
        <taxon>Lamiales</taxon>
        <taxon>Oleaceae</taxon>
        <taxon>Oleeae</taxon>
        <taxon>Olea</taxon>
    </lineage>
</organism>
<gene>
    <name evidence="6" type="ORF">OLEA9_A075008</name>
</gene>
<dbReference type="InterPro" id="IPR027443">
    <property type="entry name" value="IPNS-like_sf"/>
</dbReference>
<keyword evidence="7" id="KW-1185">Reference proteome</keyword>
<reference evidence="6 7" key="1">
    <citation type="submission" date="2019-12" db="EMBL/GenBank/DDBJ databases">
        <authorList>
            <person name="Alioto T."/>
            <person name="Alioto T."/>
            <person name="Gomez Garrido J."/>
        </authorList>
    </citation>
    <scope>NUCLEOTIDE SEQUENCE [LARGE SCALE GENOMIC DNA]</scope>
</reference>
<dbReference type="GO" id="GO:0002238">
    <property type="term" value="P:response to molecule of fungal origin"/>
    <property type="evidence" value="ECO:0007669"/>
    <property type="project" value="UniProtKB-ARBA"/>
</dbReference>
<dbReference type="InterPro" id="IPR044861">
    <property type="entry name" value="IPNS-like_FE2OG_OXY"/>
</dbReference>
<dbReference type="SUPFAM" id="SSF51197">
    <property type="entry name" value="Clavaminate synthase-like"/>
    <property type="match status" value="1"/>
</dbReference>
<dbReference type="InterPro" id="IPR050295">
    <property type="entry name" value="Plant_2OG-oxidoreductases"/>
</dbReference>
<evidence type="ECO:0000313" key="7">
    <source>
        <dbReference type="Proteomes" id="UP000594638"/>
    </source>
</evidence>
<protein>
    <submittedName>
        <fullName evidence="6">SRG1-like</fullName>
    </submittedName>
</protein>
<keyword evidence="3 4" id="KW-0408">Iron</keyword>
<dbReference type="GO" id="GO:0009805">
    <property type="term" value="P:coumarin biosynthetic process"/>
    <property type="evidence" value="ECO:0007669"/>
    <property type="project" value="UniProtKB-ARBA"/>
</dbReference>
<accession>A0A8S0UDZ6</accession>
<dbReference type="AlphaFoldDB" id="A0A8S0UDZ6"/>
<dbReference type="Gramene" id="OE9A075008T1">
    <property type="protein sequence ID" value="OE9A075008C1"/>
    <property type="gene ID" value="OE9A075008"/>
</dbReference>
<dbReference type="InterPro" id="IPR005123">
    <property type="entry name" value="Oxoglu/Fe-dep_dioxygenase_dom"/>
</dbReference>
<feature type="domain" description="Fe2OG dioxygenase" evidence="5">
    <location>
        <begin position="211"/>
        <end position="311"/>
    </location>
</feature>
<dbReference type="GO" id="GO:0016706">
    <property type="term" value="F:2-oxoglutarate-dependent dioxygenase activity"/>
    <property type="evidence" value="ECO:0007669"/>
    <property type="project" value="UniProtKB-ARBA"/>
</dbReference>
<sequence>MAAVASATTAPSLDKAVEELAINTSAPPEKFIRKEGLGGSASELPYLDIPVLDLSLLNSSTPEAEEELKKLRLGFSSCGYFQAINHGIDTSFIDEVHDVTRKIFKLPMEEKKKYARDVDDIDGYGNDTVYSENQTLDWNDRLYLNVKPENKRKMKVWPEHPTNFRQILLDLTAKLENVNEIVFKAMTKSLGLEEDCFLKQCGENPIYGENPIGLARFNLYPPCPTPDLVLAAKAHGDASAMTYLLQDKEDEGLQALKDDKWYKVRIVPEAIVVNVGNQIEIMTNGIFKSPIHRVATNRERERTTIAVFFAPDTNSEVKPVEGLINEKNPKLYKSIIDYTGNFFQLFQQGKRPIDALKV</sequence>
<evidence type="ECO:0000256" key="1">
    <source>
        <dbReference type="ARBA" id="ARBA00008056"/>
    </source>
</evidence>
<dbReference type="GO" id="GO:0046872">
    <property type="term" value="F:metal ion binding"/>
    <property type="evidence" value="ECO:0007669"/>
    <property type="project" value="UniProtKB-KW"/>
</dbReference>
<name>A0A8S0UDZ6_OLEEU</name>
<comment type="similarity">
    <text evidence="1 4">Belongs to the iron/ascorbate-dependent oxidoreductase family.</text>
</comment>
<dbReference type="Pfam" id="PF03171">
    <property type="entry name" value="2OG-FeII_Oxy"/>
    <property type="match status" value="1"/>
</dbReference>
<evidence type="ECO:0000256" key="4">
    <source>
        <dbReference type="RuleBase" id="RU003682"/>
    </source>
</evidence>
<comment type="caution">
    <text evidence="6">The sequence shown here is derived from an EMBL/GenBank/DDBJ whole genome shotgun (WGS) entry which is preliminary data.</text>
</comment>
<proteinExistence type="inferred from homology"/>
<keyword evidence="2 4" id="KW-0479">Metal-binding</keyword>
<dbReference type="EMBL" id="CACTIH010007506">
    <property type="protein sequence ID" value="CAA3014785.1"/>
    <property type="molecule type" value="Genomic_DNA"/>
</dbReference>
<dbReference type="OrthoDB" id="288590at2759"/>
<keyword evidence="4" id="KW-0560">Oxidoreductase</keyword>
<evidence type="ECO:0000313" key="6">
    <source>
        <dbReference type="EMBL" id="CAA3014785.1"/>
    </source>
</evidence>
<evidence type="ECO:0000256" key="2">
    <source>
        <dbReference type="ARBA" id="ARBA00022723"/>
    </source>
</evidence>
<dbReference type="Proteomes" id="UP000594638">
    <property type="component" value="Unassembled WGS sequence"/>
</dbReference>
<evidence type="ECO:0000259" key="5">
    <source>
        <dbReference type="PROSITE" id="PS51471"/>
    </source>
</evidence>
<evidence type="ECO:0000256" key="3">
    <source>
        <dbReference type="ARBA" id="ARBA00023004"/>
    </source>
</evidence>